<evidence type="ECO:0000313" key="3">
    <source>
        <dbReference type="Proteomes" id="UP000294662"/>
    </source>
</evidence>
<comment type="caution">
    <text evidence="2">The sequence shown here is derived from an EMBL/GenBank/DDBJ whole genome shotgun (WGS) entry which is preliminary data.</text>
</comment>
<dbReference type="OrthoDB" id="7773807at2"/>
<evidence type="ECO:0000256" key="1">
    <source>
        <dbReference type="SAM" id="SignalP"/>
    </source>
</evidence>
<accession>A0A4R5ELI2</accession>
<dbReference type="AlphaFoldDB" id="A0A4R5ELI2"/>
<protein>
    <recommendedName>
        <fullName evidence="4">Lipoprotein</fullName>
    </recommendedName>
</protein>
<dbReference type="PROSITE" id="PS51257">
    <property type="entry name" value="PROKAR_LIPOPROTEIN"/>
    <property type="match status" value="1"/>
</dbReference>
<sequence>MQKPLTVLLVSSMLLASCGSWSGSRLNPGNWFGKSRSERVQPVEETNPLIPATQRGMFSRPEKVDMTVPIAEVTELRVEQTSTGVIIYAEGLATRQGPYEVELRPVTTPEEEAEGILSLSFRVVYPERPTRVGTDFSRTVRAAHSMTKQEIGDIREVRVAGEANVRSTRRR</sequence>
<evidence type="ECO:0008006" key="4">
    <source>
        <dbReference type="Google" id="ProtNLM"/>
    </source>
</evidence>
<dbReference type="Proteomes" id="UP000294662">
    <property type="component" value="Unassembled WGS sequence"/>
</dbReference>
<gene>
    <name evidence="2" type="ORF">E1B25_17580</name>
</gene>
<proteinExistence type="predicted"/>
<evidence type="ECO:0000313" key="2">
    <source>
        <dbReference type="EMBL" id="TDE35220.1"/>
    </source>
</evidence>
<keyword evidence="1" id="KW-0732">Signal</keyword>
<feature type="chain" id="PRO_5020614899" description="Lipoprotein" evidence="1">
    <location>
        <begin position="23"/>
        <end position="171"/>
    </location>
</feature>
<name>A0A4R5ELI2_9RHOB</name>
<keyword evidence="3" id="KW-1185">Reference proteome</keyword>
<dbReference type="EMBL" id="SMFP01000014">
    <property type="protein sequence ID" value="TDE35220.1"/>
    <property type="molecule type" value="Genomic_DNA"/>
</dbReference>
<reference evidence="2 3" key="1">
    <citation type="submission" date="2019-03" db="EMBL/GenBank/DDBJ databases">
        <authorList>
            <person name="Zhang S."/>
        </authorList>
    </citation>
    <scope>NUCLEOTIDE SEQUENCE [LARGE SCALE GENOMIC DNA]</scope>
    <source>
        <strain evidence="2 3">S4J41</strain>
    </source>
</reference>
<feature type="signal peptide" evidence="1">
    <location>
        <begin position="1"/>
        <end position="22"/>
    </location>
</feature>
<dbReference type="RefSeq" id="WP_132830907.1">
    <property type="nucleotide sequence ID" value="NZ_SMFP01000014.1"/>
</dbReference>
<organism evidence="2 3">
    <name type="scientific">Antarcticimicrobium sediminis</name>
    <dbReference type="NCBI Taxonomy" id="2546227"/>
    <lineage>
        <taxon>Bacteria</taxon>
        <taxon>Pseudomonadati</taxon>
        <taxon>Pseudomonadota</taxon>
        <taxon>Alphaproteobacteria</taxon>
        <taxon>Rhodobacterales</taxon>
        <taxon>Paracoccaceae</taxon>
        <taxon>Antarcticimicrobium</taxon>
    </lineage>
</organism>